<keyword evidence="1" id="KW-1133">Transmembrane helix</keyword>
<dbReference type="Gene3D" id="3.30.450.40">
    <property type="match status" value="3"/>
</dbReference>
<keyword evidence="1" id="KW-0812">Transmembrane</keyword>
<dbReference type="CDD" id="cd00077">
    <property type="entry name" value="HDc"/>
    <property type="match status" value="1"/>
</dbReference>
<dbReference type="Pfam" id="PF13487">
    <property type="entry name" value="HD_5"/>
    <property type="match status" value="1"/>
</dbReference>
<dbReference type="Proteomes" id="UP000238701">
    <property type="component" value="Unassembled WGS sequence"/>
</dbReference>
<gene>
    <name evidence="4" type="ORF">SBA1_550019</name>
</gene>
<dbReference type="PROSITE" id="PS50887">
    <property type="entry name" value="GGDEF"/>
    <property type="match status" value="1"/>
</dbReference>
<sequence>MNSLVITTVVIPGFVSLLLFLVFWYLHEQSRQSYFRAWQLAWAAYSLHYIFDAFPKSPIAFFLGELFLVAMALCIFVSTRLMRSSYRFRWYDAAVAVLGITLAAWTLHGHIMSGVFRPDVQPSIRLGIGLAAILLYCSAVFYLNGHKRGSLAFEVLGVSLALWAVLMGVGQLQNPLGENFVTASRLFGPVPQMLLGIAMVMVLFENQRNAVQENTLALSTLGVDPRRLLFAEDLVPSMQAALERLMTALPARRAAIFITERWRGLLPSVQQGFSPGFLAALERSGAGDYICELAYRHGGVFTAEDLAEITEPLPAASVGVFAEFRRILMDADVHHLTAVALQTREHHYGVILFPHRQRRAFGSSGPRLMVGLALQLGLTLENYVVSHDAHRRTQEYELLTEIGKAISSRLDQDEILRTIQVELGQIFDTSHFYIAFQEAEEIRFELEVRDNRVLPKRRRELRNAFTEYVIRTGESLLIRSDLEATRKRLGISHVPERPAKCLIAAPIFVGNKPFGVMVAMNPEREFVFEQRDLDVLVTAAGQVSVAMENARLFAEEQRRSRQLAFLNNISRTAISSDDPAHLLSQIAGEIHKNFTFDHIGIGLLDYGTKEIEIKAEAGATAHATGKRIPLGTGILGRVARTGERALVQNAPPGSLSGILPDSRGVLCIPITYGETLLGVLNVESRGENTFSPQDVLILNTLADLLATALHNAFVFQKLQQQSITDGLTGIKTRRFFWEALSAEWKRASRSGRPFSVVLIDLDKFKEVNDTLGHFEGDLVLARVGRLLEQKSRQSNVVARYGGDEFIILMPETGAEQAQVLAERLRQWLATDPMLGEHHVTGSFGVASFPMHGFSIEDIIRVADAGMYVSKRSGGNLVSTAQEFAEGQDFAQQRQQISAYIEGFLQREHTGPEQLEELTSTLFKLCGGEEDCNVAVLKEAIESLSRAAESRELQTAGHGDLVARYTGVVARALGLSPEETADLVYAARVHDVGKIFVPEGILNKPGPLSEKELIELRMHAHVGAEIVGVIPHSAMMREAVEHHHQRFDGSGYPDGLKGEQIPLWARIIGLADTYANMVTEESFSSARTPEQAFDELSQMSGTRFDGMLVRLLLRGLKSERTPSGSGS</sequence>
<dbReference type="Gene3D" id="3.30.70.270">
    <property type="match status" value="1"/>
</dbReference>
<dbReference type="CDD" id="cd01949">
    <property type="entry name" value="GGDEF"/>
    <property type="match status" value="1"/>
</dbReference>
<evidence type="ECO:0000256" key="1">
    <source>
        <dbReference type="SAM" id="Phobius"/>
    </source>
</evidence>
<accession>A0A2U3KY92</accession>
<dbReference type="SUPFAM" id="SSF109604">
    <property type="entry name" value="HD-domain/PDEase-like"/>
    <property type="match status" value="1"/>
</dbReference>
<dbReference type="PROSITE" id="PS51832">
    <property type="entry name" value="HD_GYP"/>
    <property type="match status" value="1"/>
</dbReference>
<dbReference type="EMBL" id="OMOD01000150">
    <property type="protein sequence ID" value="SPF44654.1"/>
    <property type="molecule type" value="Genomic_DNA"/>
</dbReference>
<dbReference type="SMART" id="SM00267">
    <property type="entry name" value="GGDEF"/>
    <property type="match status" value="1"/>
</dbReference>
<dbReference type="PANTHER" id="PTHR43155">
    <property type="entry name" value="CYCLIC DI-GMP PHOSPHODIESTERASE PA4108-RELATED"/>
    <property type="match status" value="1"/>
</dbReference>
<reference evidence="5" key="1">
    <citation type="submission" date="2018-02" db="EMBL/GenBank/DDBJ databases">
        <authorList>
            <person name="Hausmann B."/>
        </authorList>
    </citation>
    <scope>NUCLEOTIDE SEQUENCE [LARGE SCALE GENOMIC DNA]</scope>
    <source>
        <strain evidence="5">Peat soil MAG SbA1</strain>
    </source>
</reference>
<dbReference type="Gene3D" id="1.10.3210.10">
    <property type="entry name" value="Hypothetical protein af1432"/>
    <property type="match status" value="1"/>
</dbReference>
<dbReference type="OrthoDB" id="9783388at2"/>
<dbReference type="Pfam" id="PF13185">
    <property type="entry name" value="GAF_2"/>
    <property type="match status" value="2"/>
</dbReference>
<feature type="transmembrane region" description="Helical" evidence="1">
    <location>
        <begin position="33"/>
        <end position="51"/>
    </location>
</feature>
<feature type="transmembrane region" description="Helical" evidence="1">
    <location>
        <begin position="123"/>
        <end position="143"/>
    </location>
</feature>
<feature type="transmembrane region" description="Helical" evidence="1">
    <location>
        <begin position="57"/>
        <end position="78"/>
    </location>
</feature>
<dbReference type="FunFam" id="3.30.70.270:FF:000001">
    <property type="entry name" value="Diguanylate cyclase domain protein"/>
    <property type="match status" value="1"/>
</dbReference>
<dbReference type="GO" id="GO:0003824">
    <property type="term" value="F:catalytic activity"/>
    <property type="evidence" value="ECO:0007669"/>
    <property type="project" value="UniProtKB-ARBA"/>
</dbReference>
<dbReference type="NCBIfam" id="TIGR00254">
    <property type="entry name" value="GGDEF"/>
    <property type="match status" value="1"/>
</dbReference>
<keyword evidence="1" id="KW-0472">Membrane</keyword>
<feature type="transmembrane region" description="Helical" evidence="1">
    <location>
        <begin position="90"/>
        <end position="111"/>
    </location>
</feature>
<protein>
    <submittedName>
        <fullName evidence="4">Diguanylate cyclase with GAF sensor</fullName>
    </submittedName>
</protein>
<evidence type="ECO:0000313" key="5">
    <source>
        <dbReference type="Proteomes" id="UP000238701"/>
    </source>
</evidence>
<dbReference type="InterPro" id="IPR003018">
    <property type="entry name" value="GAF"/>
</dbReference>
<organism evidence="4 5">
    <name type="scientific">Candidatus Sulfotelmatobacter kueseliae</name>
    <dbReference type="NCBI Taxonomy" id="2042962"/>
    <lineage>
        <taxon>Bacteria</taxon>
        <taxon>Pseudomonadati</taxon>
        <taxon>Acidobacteriota</taxon>
        <taxon>Terriglobia</taxon>
        <taxon>Terriglobales</taxon>
        <taxon>Candidatus Korobacteraceae</taxon>
        <taxon>Candidatus Sulfotelmatobacter</taxon>
    </lineage>
</organism>
<dbReference type="SUPFAM" id="SSF55073">
    <property type="entry name" value="Nucleotide cyclase"/>
    <property type="match status" value="1"/>
</dbReference>
<proteinExistence type="predicted"/>
<feature type="transmembrane region" description="Helical" evidence="1">
    <location>
        <begin position="155"/>
        <end position="174"/>
    </location>
</feature>
<dbReference type="InterPro" id="IPR037522">
    <property type="entry name" value="HD_GYP_dom"/>
</dbReference>
<dbReference type="AlphaFoldDB" id="A0A2U3KY92"/>
<feature type="domain" description="HD-GYP" evidence="3">
    <location>
        <begin position="932"/>
        <end position="1126"/>
    </location>
</feature>
<dbReference type="PANTHER" id="PTHR43155:SF2">
    <property type="entry name" value="CYCLIC DI-GMP PHOSPHODIESTERASE PA4108"/>
    <property type="match status" value="1"/>
</dbReference>
<dbReference type="InterPro" id="IPR003607">
    <property type="entry name" value="HD/PDEase_dom"/>
</dbReference>
<evidence type="ECO:0000259" key="3">
    <source>
        <dbReference type="PROSITE" id="PS51832"/>
    </source>
</evidence>
<evidence type="ECO:0000259" key="2">
    <source>
        <dbReference type="PROSITE" id="PS50887"/>
    </source>
</evidence>
<dbReference type="Pfam" id="PF00990">
    <property type="entry name" value="GGDEF"/>
    <property type="match status" value="1"/>
</dbReference>
<evidence type="ECO:0000313" key="4">
    <source>
        <dbReference type="EMBL" id="SPF44654.1"/>
    </source>
</evidence>
<dbReference type="InterPro" id="IPR000160">
    <property type="entry name" value="GGDEF_dom"/>
</dbReference>
<dbReference type="SUPFAM" id="SSF55781">
    <property type="entry name" value="GAF domain-like"/>
    <property type="match status" value="3"/>
</dbReference>
<dbReference type="InterPro" id="IPR029016">
    <property type="entry name" value="GAF-like_dom_sf"/>
</dbReference>
<dbReference type="InterPro" id="IPR043128">
    <property type="entry name" value="Rev_trsase/Diguanyl_cyclase"/>
</dbReference>
<dbReference type="InterPro" id="IPR029787">
    <property type="entry name" value="Nucleotide_cyclase"/>
</dbReference>
<name>A0A2U3KY92_9BACT</name>
<feature type="transmembrane region" description="Helical" evidence="1">
    <location>
        <begin position="6"/>
        <end position="26"/>
    </location>
</feature>
<dbReference type="SMART" id="SM00065">
    <property type="entry name" value="GAF"/>
    <property type="match status" value="3"/>
</dbReference>
<feature type="domain" description="GGDEF" evidence="2">
    <location>
        <begin position="752"/>
        <end position="882"/>
    </location>
</feature>